<dbReference type="GO" id="GO:0140078">
    <property type="term" value="F:class I DNA-(apurinic or apyrimidinic site) endonuclease activity"/>
    <property type="evidence" value="ECO:0007669"/>
    <property type="project" value="UniProtKB-EC"/>
</dbReference>
<evidence type="ECO:0000256" key="2">
    <source>
        <dbReference type="ARBA" id="ARBA00022485"/>
    </source>
</evidence>
<keyword evidence="14" id="KW-0255">Endonuclease</keyword>
<protein>
    <recommendedName>
        <fullName evidence="12">Endonuclease III</fullName>
        <ecNumber evidence="12">4.2.99.18</ecNumber>
    </recommendedName>
    <alternativeName>
        <fullName evidence="12">DNA-(apurinic or apyrimidinic site) lyase</fullName>
    </alternativeName>
</protein>
<evidence type="ECO:0000256" key="9">
    <source>
        <dbReference type="ARBA" id="ARBA00023204"/>
    </source>
</evidence>
<evidence type="ECO:0000256" key="3">
    <source>
        <dbReference type="ARBA" id="ARBA00022723"/>
    </source>
</evidence>
<keyword evidence="9 12" id="KW-0234">DNA repair</keyword>
<comment type="function">
    <text evidence="12">DNA repair enzyme that has both DNA N-glycosylase activity and AP-lyase activity. The DNA N-glycosylase activity releases various damaged pyrimidines from DNA by cleaving the N-glycosidic bond, leaving an AP (apurinic/apyrimidinic) site. The AP-lyase activity cleaves the phosphodiester bond 3' to the AP site by a beta-elimination, leaving a 3'-terminal unsaturated sugar and a product with a terminal 5'-phosphate.</text>
</comment>
<dbReference type="Gene3D" id="1.10.340.30">
    <property type="entry name" value="Hypothetical protein, domain 2"/>
    <property type="match status" value="1"/>
</dbReference>
<gene>
    <name evidence="12" type="primary">nth</name>
    <name evidence="14" type="ORF">CBE89_12745</name>
</gene>
<dbReference type="AlphaFoldDB" id="A0A2Z2J0N7"/>
<evidence type="ECO:0000256" key="10">
    <source>
        <dbReference type="ARBA" id="ARBA00023239"/>
    </source>
</evidence>
<feature type="binding site" evidence="12">
    <location>
        <position position="191"/>
    </location>
    <ligand>
        <name>[4Fe-4S] cluster</name>
        <dbReference type="ChEBI" id="CHEBI:49883"/>
    </ligand>
</feature>
<proteinExistence type="inferred from homology"/>
<dbReference type="SMART" id="SM00525">
    <property type="entry name" value="FES"/>
    <property type="match status" value="1"/>
</dbReference>
<keyword evidence="10 12" id="KW-0456">Lyase</keyword>
<comment type="catalytic activity">
    <reaction evidence="12">
        <text>2'-deoxyribonucleotide-(2'-deoxyribose 5'-phosphate)-2'-deoxyribonucleotide-DNA = a 3'-end 2'-deoxyribonucleotide-(2,3-dehydro-2,3-deoxyribose 5'-phosphate)-DNA + a 5'-end 5'-phospho-2'-deoxyribonucleoside-DNA + H(+)</text>
        <dbReference type="Rhea" id="RHEA:66592"/>
        <dbReference type="Rhea" id="RHEA-COMP:13180"/>
        <dbReference type="Rhea" id="RHEA-COMP:16897"/>
        <dbReference type="Rhea" id="RHEA-COMP:17067"/>
        <dbReference type="ChEBI" id="CHEBI:15378"/>
        <dbReference type="ChEBI" id="CHEBI:136412"/>
        <dbReference type="ChEBI" id="CHEBI:157695"/>
        <dbReference type="ChEBI" id="CHEBI:167181"/>
        <dbReference type="EC" id="4.2.99.18"/>
    </reaction>
</comment>
<comment type="cofactor">
    <cofactor evidence="12">
        <name>[4Fe-4S] cluster</name>
        <dbReference type="ChEBI" id="CHEBI:49883"/>
    </cofactor>
    <text evidence="12">Binds 1 [4Fe-4S] cluster.</text>
</comment>
<dbReference type="HAMAP" id="MF_00942">
    <property type="entry name" value="Nth"/>
    <property type="match status" value="1"/>
</dbReference>
<dbReference type="KEGG" id="cstr:CBE89_12745"/>
<keyword evidence="7 12" id="KW-0411">Iron-sulfur</keyword>
<dbReference type="GO" id="GO:0046872">
    <property type="term" value="F:metal ion binding"/>
    <property type="evidence" value="ECO:0007669"/>
    <property type="project" value="UniProtKB-KW"/>
</dbReference>
<evidence type="ECO:0000256" key="12">
    <source>
        <dbReference type="HAMAP-Rule" id="MF_00942"/>
    </source>
</evidence>
<feature type="domain" description="HhH-GPD" evidence="13">
    <location>
        <begin position="42"/>
        <end position="189"/>
    </location>
</feature>
<feature type="binding site" evidence="12">
    <location>
        <position position="198"/>
    </location>
    <ligand>
        <name>[4Fe-4S] cluster</name>
        <dbReference type="ChEBI" id="CHEBI:49883"/>
    </ligand>
</feature>
<dbReference type="GO" id="GO:0019104">
    <property type="term" value="F:DNA N-glycosylase activity"/>
    <property type="evidence" value="ECO:0007669"/>
    <property type="project" value="UniProtKB-UniRule"/>
</dbReference>
<keyword evidence="8 12" id="KW-0238">DNA-binding</keyword>
<evidence type="ECO:0000256" key="11">
    <source>
        <dbReference type="ARBA" id="ARBA00023295"/>
    </source>
</evidence>
<dbReference type="InterPro" id="IPR011257">
    <property type="entry name" value="DNA_glycosylase"/>
</dbReference>
<keyword evidence="11 12" id="KW-0326">Glycosidase</keyword>
<dbReference type="InterPro" id="IPR000445">
    <property type="entry name" value="HhH_motif"/>
</dbReference>
<organism evidence="14 15">
    <name type="scientific">Corynebacterium striatum</name>
    <dbReference type="NCBI Taxonomy" id="43770"/>
    <lineage>
        <taxon>Bacteria</taxon>
        <taxon>Bacillati</taxon>
        <taxon>Actinomycetota</taxon>
        <taxon>Actinomycetes</taxon>
        <taxon>Mycobacteriales</taxon>
        <taxon>Corynebacteriaceae</taxon>
        <taxon>Corynebacterium</taxon>
    </lineage>
</organism>
<evidence type="ECO:0000313" key="15">
    <source>
        <dbReference type="Proteomes" id="UP000250197"/>
    </source>
</evidence>
<feature type="binding site" evidence="12">
    <location>
        <position position="201"/>
    </location>
    <ligand>
        <name>[4Fe-4S] cluster</name>
        <dbReference type="ChEBI" id="CHEBI:49883"/>
    </ligand>
</feature>
<dbReference type="PANTHER" id="PTHR10359">
    <property type="entry name" value="A/G-SPECIFIC ADENINE GLYCOSYLASE/ENDONUCLEASE III"/>
    <property type="match status" value="1"/>
</dbReference>
<dbReference type="GO" id="GO:0003677">
    <property type="term" value="F:DNA binding"/>
    <property type="evidence" value="ECO:0007669"/>
    <property type="project" value="UniProtKB-UniRule"/>
</dbReference>
<evidence type="ECO:0000256" key="6">
    <source>
        <dbReference type="ARBA" id="ARBA00023004"/>
    </source>
</evidence>
<keyword evidence="6 12" id="KW-0408">Iron</keyword>
<keyword evidence="5 12" id="KW-0378">Hydrolase</keyword>
<dbReference type="Gene3D" id="1.10.1670.10">
    <property type="entry name" value="Helix-hairpin-Helix base-excision DNA repair enzymes (C-terminal)"/>
    <property type="match status" value="1"/>
</dbReference>
<reference evidence="14 15" key="1">
    <citation type="submission" date="2017-05" db="EMBL/GenBank/DDBJ databases">
        <title>Complete genome sequence of Corynebacterium striatum KC-Na-1 isolated from Neophocaena asiaeorientalis in Korea.</title>
        <authorList>
            <person name="Kim J.H."/>
            <person name="Lee K."/>
        </authorList>
    </citation>
    <scope>NUCLEOTIDE SEQUENCE [LARGE SCALE GENOMIC DNA]</scope>
    <source>
        <strain evidence="14 15">KC-Na-01</strain>
    </source>
</reference>
<evidence type="ECO:0000256" key="5">
    <source>
        <dbReference type="ARBA" id="ARBA00022801"/>
    </source>
</evidence>
<accession>A0A2Z2J0N7</accession>
<keyword evidence="3 12" id="KW-0479">Metal-binding</keyword>
<dbReference type="PIRSF" id="PIRSF001435">
    <property type="entry name" value="Nth"/>
    <property type="match status" value="1"/>
</dbReference>
<keyword evidence="14" id="KW-0540">Nuclease</keyword>
<evidence type="ECO:0000256" key="4">
    <source>
        <dbReference type="ARBA" id="ARBA00022763"/>
    </source>
</evidence>
<dbReference type="SUPFAM" id="SSF48150">
    <property type="entry name" value="DNA-glycosylase"/>
    <property type="match status" value="1"/>
</dbReference>
<evidence type="ECO:0000256" key="1">
    <source>
        <dbReference type="ARBA" id="ARBA00008343"/>
    </source>
</evidence>
<evidence type="ECO:0000256" key="8">
    <source>
        <dbReference type="ARBA" id="ARBA00023125"/>
    </source>
</evidence>
<dbReference type="GO" id="GO:0051539">
    <property type="term" value="F:4 iron, 4 sulfur cluster binding"/>
    <property type="evidence" value="ECO:0007669"/>
    <property type="project" value="UniProtKB-UniRule"/>
</dbReference>
<dbReference type="Pfam" id="PF00633">
    <property type="entry name" value="HHH"/>
    <property type="match status" value="1"/>
</dbReference>
<dbReference type="GO" id="GO:0006285">
    <property type="term" value="P:base-excision repair, AP site formation"/>
    <property type="evidence" value="ECO:0007669"/>
    <property type="project" value="TreeGrafter"/>
</dbReference>
<dbReference type="InterPro" id="IPR003651">
    <property type="entry name" value="Endonuclease3_FeS-loop_motif"/>
</dbReference>
<sequence length="226" mass="24806">MSDSSPASRAPRINELLAQEYPDAECELDFSNPLELLVATVLSAQCTDARVNQVTPELFAKYPDAAHYAAASRSDLEAILRPLGFQRAKAGHLIGIGEKLMADYGGEVPQGIKELTELPGVGRKTALVVRGNAFGLPGLTVDTHFGRLMQRMGLSQSKTPLKIEKDIAELLPEKEWTMFSHRIIFHGRRVCHSRKPECEVCVVRKLCPTGDLAAQDVRETDVRGGK</sequence>
<dbReference type="PANTHER" id="PTHR10359:SF18">
    <property type="entry name" value="ENDONUCLEASE III"/>
    <property type="match status" value="1"/>
</dbReference>
<evidence type="ECO:0000256" key="7">
    <source>
        <dbReference type="ARBA" id="ARBA00023014"/>
    </source>
</evidence>
<name>A0A2Z2J0N7_CORST</name>
<dbReference type="SMART" id="SM00478">
    <property type="entry name" value="ENDO3c"/>
    <property type="match status" value="1"/>
</dbReference>
<dbReference type="FunFam" id="1.10.340.30:FF:000001">
    <property type="entry name" value="Endonuclease III"/>
    <property type="match status" value="1"/>
</dbReference>
<dbReference type="EMBL" id="CP021252">
    <property type="protein sequence ID" value="ART22253.1"/>
    <property type="molecule type" value="Genomic_DNA"/>
</dbReference>
<dbReference type="InterPro" id="IPR023170">
    <property type="entry name" value="HhH_base_excis_C"/>
</dbReference>
<dbReference type="NCBIfam" id="TIGR01083">
    <property type="entry name" value="nth"/>
    <property type="match status" value="1"/>
</dbReference>
<dbReference type="Proteomes" id="UP000250197">
    <property type="component" value="Chromosome"/>
</dbReference>
<dbReference type="RefSeq" id="WP_086892232.1">
    <property type="nucleotide sequence ID" value="NZ_CP021252.1"/>
</dbReference>
<dbReference type="CDD" id="cd00056">
    <property type="entry name" value="ENDO3c"/>
    <property type="match status" value="1"/>
</dbReference>
<dbReference type="InterPro" id="IPR005759">
    <property type="entry name" value="Nth"/>
</dbReference>
<keyword evidence="2 12" id="KW-0004">4Fe-4S</keyword>
<dbReference type="InterPro" id="IPR003265">
    <property type="entry name" value="HhH-GPD_domain"/>
</dbReference>
<feature type="binding site" evidence="12">
    <location>
        <position position="207"/>
    </location>
    <ligand>
        <name>[4Fe-4S] cluster</name>
        <dbReference type="ChEBI" id="CHEBI:49883"/>
    </ligand>
</feature>
<evidence type="ECO:0000313" key="14">
    <source>
        <dbReference type="EMBL" id="ART22253.1"/>
    </source>
</evidence>
<dbReference type="EC" id="4.2.99.18" evidence="12"/>
<dbReference type="FunFam" id="1.10.1670.10:FF:000001">
    <property type="entry name" value="Endonuclease III"/>
    <property type="match status" value="1"/>
</dbReference>
<evidence type="ECO:0000259" key="13">
    <source>
        <dbReference type="SMART" id="SM00478"/>
    </source>
</evidence>
<keyword evidence="4 12" id="KW-0227">DNA damage</keyword>
<comment type="similarity">
    <text evidence="1 12">Belongs to the Nth/MutY family.</text>
</comment>
<dbReference type="Pfam" id="PF00730">
    <property type="entry name" value="HhH-GPD"/>
    <property type="match status" value="1"/>
</dbReference>